<evidence type="ECO:0000256" key="1">
    <source>
        <dbReference type="SAM" id="Phobius"/>
    </source>
</evidence>
<evidence type="ECO:0008006" key="4">
    <source>
        <dbReference type="Google" id="ProtNLM"/>
    </source>
</evidence>
<organism evidence="2 3">
    <name type="scientific">Kaistella jeonii</name>
    <dbReference type="NCBI Taxonomy" id="266749"/>
    <lineage>
        <taxon>Bacteria</taxon>
        <taxon>Pseudomonadati</taxon>
        <taxon>Bacteroidota</taxon>
        <taxon>Flavobacteriia</taxon>
        <taxon>Flavobacteriales</taxon>
        <taxon>Weeksellaceae</taxon>
        <taxon>Chryseobacterium group</taxon>
        <taxon>Kaistella</taxon>
    </lineage>
</organism>
<proteinExistence type="predicted"/>
<keyword evidence="1" id="KW-0472">Membrane</keyword>
<dbReference type="Proteomes" id="UP000031473">
    <property type="component" value="Unassembled WGS sequence"/>
</dbReference>
<keyword evidence="3" id="KW-1185">Reference proteome</keyword>
<feature type="transmembrane region" description="Helical" evidence="1">
    <location>
        <begin position="6"/>
        <end position="23"/>
    </location>
</feature>
<comment type="caution">
    <text evidence="2">The sequence shown here is derived from an EMBL/GenBank/DDBJ whole genome shotgun (WGS) entry which is preliminary data.</text>
</comment>
<dbReference type="OrthoDB" id="1448889at2"/>
<gene>
    <name evidence="2" type="ORF">OA86_02780</name>
</gene>
<reference evidence="2 3" key="1">
    <citation type="submission" date="2014-10" db="EMBL/GenBank/DDBJ databases">
        <title>Kaistella jeonii genome.</title>
        <authorList>
            <person name="Clayton J.T."/>
            <person name="Newman J.D."/>
        </authorList>
    </citation>
    <scope>NUCLEOTIDE SEQUENCE [LARGE SCALE GENOMIC DNA]</scope>
    <source>
        <strain evidence="2 3">DSM 17048</strain>
    </source>
</reference>
<keyword evidence="1" id="KW-0812">Transmembrane</keyword>
<sequence length="211" mass="24914">MPFIWIINIAFAGIPLLIIFLKYKKNIKDFFSDPAKNKLGILGMDAAGKTLFLCFLRGVPYHENMAKTAVNDEYKSFIFTTSSGDKINVDSGFDIPGMSDYRIKYHEIMDKSDMIFYFFDINRYFDEIDYQRECNSRFLYLNEYFEKKSEKKLLIFGSHLDKCKEDKNKVLENLRKLIREKPYKGLIEKITPINLTNKEELIKITDLIFKK</sequence>
<dbReference type="STRING" id="266749.SAMN05421876_103344"/>
<dbReference type="EMBL" id="JSYL01000002">
    <property type="protein sequence ID" value="KIA89578.1"/>
    <property type="molecule type" value="Genomic_DNA"/>
</dbReference>
<accession>A0A0C1FCM2</accession>
<dbReference type="CDD" id="cd00882">
    <property type="entry name" value="Ras_like_GTPase"/>
    <property type="match status" value="1"/>
</dbReference>
<dbReference type="RefSeq" id="WP_039348541.1">
    <property type="nucleotide sequence ID" value="NZ_FOLA01000003.1"/>
</dbReference>
<keyword evidence="1" id="KW-1133">Transmembrane helix</keyword>
<evidence type="ECO:0000313" key="3">
    <source>
        <dbReference type="Proteomes" id="UP000031473"/>
    </source>
</evidence>
<dbReference type="SUPFAM" id="SSF52540">
    <property type="entry name" value="P-loop containing nucleoside triphosphate hydrolases"/>
    <property type="match status" value="1"/>
</dbReference>
<protein>
    <recommendedName>
        <fullName evidence="4">G domain-containing protein</fullName>
    </recommendedName>
</protein>
<name>A0A0C1FCM2_9FLAO</name>
<dbReference type="AlphaFoldDB" id="A0A0C1FCM2"/>
<evidence type="ECO:0000313" key="2">
    <source>
        <dbReference type="EMBL" id="KIA89578.1"/>
    </source>
</evidence>
<dbReference type="Gene3D" id="3.40.50.300">
    <property type="entry name" value="P-loop containing nucleotide triphosphate hydrolases"/>
    <property type="match status" value="1"/>
</dbReference>
<dbReference type="InterPro" id="IPR027417">
    <property type="entry name" value="P-loop_NTPase"/>
</dbReference>